<reference evidence="7 8" key="1">
    <citation type="journal article" date="2013" name="ISME J.">
        <title>By their genes ye shall know them: genomic signatures of predatory bacteria.</title>
        <authorList>
            <person name="Pasternak Z."/>
            <person name="Pietrokovski S."/>
            <person name="Rotem O."/>
            <person name="Gophna U."/>
            <person name="Lurie-Weinberger M.N."/>
            <person name="Jurkevitch E."/>
        </authorList>
    </citation>
    <scope>NUCLEOTIDE SEQUENCE [LARGE SCALE GENOMIC DNA]</scope>
    <source>
        <strain evidence="7 8">JSS</strain>
    </source>
</reference>
<dbReference type="eggNOG" id="COG1704">
    <property type="taxonomic scope" value="Bacteria"/>
</dbReference>
<dbReference type="PANTHER" id="PTHR34478:SF2">
    <property type="entry name" value="MEMBRANE PROTEIN"/>
    <property type="match status" value="1"/>
</dbReference>
<name>M4V916_9BACT</name>
<dbReference type="OrthoDB" id="9804152at2"/>
<feature type="signal peptide" evidence="6">
    <location>
        <begin position="1"/>
        <end position="21"/>
    </location>
</feature>
<evidence type="ECO:0000256" key="1">
    <source>
        <dbReference type="ARBA" id="ARBA00004167"/>
    </source>
</evidence>
<dbReference type="PROSITE" id="PS51257">
    <property type="entry name" value="PROKAR_LIPOPROTEIN"/>
    <property type="match status" value="1"/>
</dbReference>
<dbReference type="Pfam" id="PF04011">
    <property type="entry name" value="LemA"/>
    <property type="match status" value="1"/>
</dbReference>
<keyword evidence="5" id="KW-0472">Membrane</keyword>
<keyword evidence="3" id="KW-0812">Transmembrane</keyword>
<keyword evidence="6" id="KW-0732">Signal</keyword>
<dbReference type="PANTHER" id="PTHR34478">
    <property type="entry name" value="PROTEIN LEMA"/>
    <property type="match status" value="1"/>
</dbReference>
<evidence type="ECO:0000256" key="3">
    <source>
        <dbReference type="ARBA" id="ARBA00022692"/>
    </source>
</evidence>
<dbReference type="HOGENOM" id="CLU_056714_0_0_7"/>
<sequence>MKNVLLAGMAVLFLTSCGFQSIPTQKNEVEATVAEITNQYKRRADLIPNLVNTVQGYARHEKETLTGVTEARAKATQITVDASNLTPEKLASYTKAQGELSAALGKLMMISENYPQLKADANFRDLQAQLEGTENRITVARNRYIEAIKTFNNLVTVPPTSWTNSIVYRFEKMPQWDVSDEERAQNEKPPEVKF</sequence>
<dbReference type="InterPro" id="IPR007156">
    <property type="entry name" value="MamQ_LemA"/>
</dbReference>
<dbReference type="InterPro" id="IPR023353">
    <property type="entry name" value="LemA-like_dom_sf"/>
</dbReference>
<dbReference type="STRING" id="1184267.A11Q_1686"/>
<keyword evidence="8" id="KW-1185">Reference proteome</keyword>
<dbReference type="GO" id="GO:0016020">
    <property type="term" value="C:membrane"/>
    <property type="evidence" value="ECO:0007669"/>
    <property type="project" value="UniProtKB-SubCell"/>
</dbReference>
<evidence type="ECO:0000256" key="2">
    <source>
        <dbReference type="ARBA" id="ARBA00008854"/>
    </source>
</evidence>
<gene>
    <name evidence="7" type="ORF">A11Q_1686</name>
</gene>
<dbReference type="SUPFAM" id="SSF140478">
    <property type="entry name" value="LemA-like"/>
    <property type="match status" value="1"/>
</dbReference>
<dbReference type="PATRIC" id="fig|1184267.3.peg.1707"/>
<feature type="chain" id="PRO_5004060491" evidence="6">
    <location>
        <begin position="22"/>
        <end position="194"/>
    </location>
</feature>
<dbReference type="Gene3D" id="1.20.1440.20">
    <property type="entry name" value="LemA-like domain"/>
    <property type="match status" value="1"/>
</dbReference>
<keyword evidence="7" id="KW-0449">Lipoprotein</keyword>
<comment type="similarity">
    <text evidence="2">Belongs to the LemA family.</text>
</comment>
<organism evidence="7 8">
    <name type="scientific">Pseudobdellovibrio exovorus JSS</name>
    <dbReference type="NCBI Taxonomy" id="1184267"/>
    <lineage>
        <taxon>Bacteria</taxon>
        <taxon>Pseudomonadati</taxon>
        <taxon>Bdellovibrionota</taxon>
        <taxon>Bdellovibrionia</taxon>
        <taxon>Bdellovibrionales</taxon>
        <taxon>Pseudobdellovibrionaceae</taxon>
        <taxon>Pseudobdellovibrio</taxon>
    </lineage>
</organism>
<proteinExistence type="inferred from homology"/>
<dbReference type="RefSeq" id="WP_015470392.1">
    <property type="nucleotide sequence ID" value="NC_020813.1"/>
</dbReference>
<protein>
    <submittedName>
        <fullName evidence="7">Lipoprotein</fullName>
    </submittedName>
</protein>
<dbReference type="AlphaFoldDB" id="M4V916"/>
<accession>M4V916</accession>
<evidence type="ECO:0000313" key="7">
    <source>
        <dbReference type="EMBL" id="AGH95902.1"/>
    </source>
</evidence>
<dbReference type="KEGG" id="bex:A11Q_1686"/>
<evidence type="ECO:0000256" key="4">
    <source>
        <dbReference type="ARBA" id="ARBA00022989"/>
    </source>
</evidence>
<dbReference type="EMBL" id="CP003537">
    <property type="protein sequence ID" value="AGH95902.1"/>
    <property type="molecule type" value="Genomic_DNA"/>
</dbReference>
<evidence type="ECO:0000256" key="6">
    <source>
        <dbReference type="SAM" id="SignalP"/>
    </source>
</evidence>
<dbReference type="Proteomes" id="UP000012040">
    <property type="component" value="Chromosome"/>
</dbReference>
<keyword evidence="4" id="KW-1133">Transmembrane helix</keyword>
<evidence type="ECO:0000313" key="8">
    <source>
        <dbReference type="Proteomes" id="UP000012040"/>
    </source>
</evidence>
<evidence type="ECO:0000256" key="5">
    <source>
        <dbReference type="ARBA" id="ARBA00023136"/>
    </source>
</evidence>
<comment type="subcellular location">
    <subcellularLocation>
        <location evidence="1">Membrane</location>
        <topology evidence="1">Single-pass membrane protein</topology>
    </subcellularLocation>
</comment>